<keyword evidence="4" id="KW-1185">Reference proteome</keyword>
<evidence type="ECO:0000313" key="4">
    <source>
        <dbReference type="Proteomes" id="UP000604046"/>
    </source>
</evidence>
<dbReference type="AlphaFoldDB" id="A0A812JYE6"/>
<accession>A0A812JYE6</accession>
<evidence type="ECO:0000256" key="2">
    <source>
        <dbReference type="SAM" id="Phobius"/>
    </source>
</evidence>
<dbReference type="EMBL" id="CAJNDS010000536">
    <property type="protein sequence ID" value="CAE7216435.1"/>
    <property type="molecule type" value="Genomic_DNA"/>
</dbReference>
<sequence>MSSPSKPGGLKPAKARPLPGRRGVSPAANSPKKKGAFHFKLGAVGDDALSPKLLPMPEGAFCGFFGSALMPPNEETTGRFCTEGPKLEFGGPMSQADTGPAVRAGFLCASLQFAYKVPLLKLRRFWSTGEFTSTQAEDVVKLSYGVQALAMMNLALPRLVVAASSLQTGLREIVPPVQIRTEGLNDEELQAATAHEKQEVEARAEEELQRLGITIDDLYSVVPHMEQMIYQASCLVNSLRQPPPPPPVVEMVTERPFETGLAWRVLGITLPQAWLPVTMKLRPGLAHSHGPQLLSQGLLGAAAVPAALAVLLLALLLGVAGALASFAPEAARRRALQLLHLTTLLSYFVQSSVALPSSYGLATLLGYGASTSGFIIGSAFVANFLGASLQVKLLTKPWIQQRSRWAIVLSAFGCVLLNLLFVASVCSTWRNELRLAAIIAARVGMGMLCMFSPTWLLAVKVTPEPELVPFSLAGGIVCSLGVGAGPLLDAALRGLLPDLSELESYAAPAWCLAGVWTLLTLASFLLVPQVLEVTSDGPKEQPSPPSDQICNLEDVDHSSRAQVWVTAAALGVERALIVSALEAASSLLLEAKYGFRRRIVGLAVGSTFLFGTPLMACLGLLQPGRGSDAAMVCALTLSTLLISLLFFPEIGPAFGGVPGYWPILVADSLLFPMAYTASGIAEGILLQHSKPGSLFSAEVMVIVDALLQDSVARFLSPALARGMIDGPGGQDAYALMQVALCAVSCITSFHLYRLLTREKEP</sequence>
<comment type="caution">
    <text evidence="3">The sequence shown here is derived from an EMBL/GenBank/DDBJ whole genome shotgun (WGS) entry which is preliminary data.</text>
</comment>
<feature type="transmembrane region" description="Helical" evidence="2">
    <location>
        <begin position="365"/>
        <end position="385"/>
    </location>
</feature>
<feature type="transmembrane region" description="Helical" evidence="2">
    <location>
        <begin position="629"/>
        <end position="647"/>
    </location>
</feature>
<feature type="region of interest" description="Disordered" evidence="1">
    <location>
        <begin position="1"/>
        <end position="32"/>
    </location>
</feature>
<feature type="transmembrane region" description="Helical" evidence="2">
    <location>
        <begin position="467"/>
        <end position="487"/>
    </location>
</feature>
<proteinExistence type="predicted"/>
<evidence type="ECO:0000313" key="3">
    <source>
        <dbReference type="EMBL" id="CAE7216435.1"/>
    </source>
</evidence>
<keyword evidence="2" id="KW-0472">Membrane</keyword>
<organism evidence="3 4">
    <name type="scientific">Symbiodinium natans</name>
    <dbReference type="NCBI Taxonomy" id="878477"/>
    <lineage>
        <taxon>Eukaryota</taxon>
        <taxon>Sar</taxon>
        <taxon>Alveolata</taxon>
        <taxon>Dinophyceae</taxon>
        <taxon>Suessiales</taxon>
        <taxon>Symbiodiniaceae</taxon>
        <taxon>Symbiodinium</taxon>
    </lineage>
</organism>
<dbReference type="Proteomes" id="UP000604046">
    <property type="component" value="Unassembled WGS sequence"/>
</dbReference>
<reference evidence="3" key="1">
    <citation type="submission" date="2021-02" db="EMBL/GenBank/DDBJ databases">
        <authorList>
            <person name="Dougan E. K."/>
            <person name="Rhodes N."/>
            <person name="Thang M."/>
            <person name="Chan C."/>
        </authorList>
    </citation>
    <scope>NUCLEOTIDE SEQUENCE</scope>
</reference>
<keyword evidence="2" id="KW-0812">Transmembrane</keyword>
<evidence type="ECO:0000256" key="1">
    <source>
        <dbReference type="SAM" id="MobiDB-lite"/>
    </source>
</evidence>
<feature type="transmembrane region" description="Helical" evidence="2">
    <location>
        <begin position="599"/>
        <end position="623"/>
    </location>
</feature>
<dbReference type="InterPro" id="IPR036259">
    <property type="entry name" value="MFS_trans_sf"/>
</dbReference>
<feature type="transmembrane region" description="Helical" evidence="2">
    <location>
        <begin position="732"/>
        <end position="752"/>
    </location>
</feature>
<feature type="transmembrane region" description="Helical" evidence="2">
    <location>
        <begin position="507"/>
        <end position="527"/>
    </location>
</feature>
<gene>
    <name evidence="3" type="primary">hif1an</name>
    <name evidence="3" type="ORF">SNAT2548_LOCUS7636</name>
</gene>
<dbReference type="OrthoDB" id="432580at2759"/>
<dbReference type="SUPFAM" id="SSF103473">
    <property type="entry name" value="MFS general substrate transporter"/>
    <property type="match status" value="1"/>
</dbReference>
<feature type="transmembrane region" description="Helical" evidence="2">
    <location>
        <begin position="435"/>
        <end position="458"/>
    </location>
</feature>
<feature type="transmembrane region" description="Helical" evidence="2">
    <location>
        <begin position="659"/>
        <end position="681"/>
    </location>
</feature>
<name>A0A812JYE6_9DINO</name>
<keyword evidence="2" id="KW-1133">Transmembrane helix</keyword>
<feature type="transmembrane region" description="Helical" evidence="2">
    <location>
        <begin position="298"/>
        <end position="326"/>
    </location>
</feature>
<protein>
    <submittedName>
        <fullName evidence="3">Hif1an protein</fullName>
    </submittedName>
</protein>
<feature type="transmembrane region" description="Helical" evidence="2">
    <location>
        <begin position="405"/>
        <end position="423"/>
    </location>
</feature>
<feature type="transmembrane region" description="Helical" evidence="2">
    <location>
        <begin position="338"/>
        <end position="359"/>
    </location>
</feature>